<protein>
    <recommendedName>
        <fullName evidence="5">Pseudouridylate synthase 7 homolog</fullName>
    </recommendedName>
</protein>
<dbReference type="OrthoDB" id="447290at2759"/>
<dbReference type="PANTHER" id="PTHR13326:SF31">
    <property type="entry name" value="PSEUDOURIDYLATE SYNTHASE 7 HOMOLOG"/>
    <property type="match status" value="1"/>
</dbReference>
<feature type="region of interest" description="Disordered" evidence="2">
    <location>
        <begin position="1"/>
        <end position="75"/>
    </location>
</feature>
<dbReference type="InterPro" id="IPR020103">
    <property type="entry name" value="PsdUridine_synth_cat_dom_sf"/>
</dbReference>
<feature type="compositionally biased region" description="Basic and acidic residues" evidence="2">
    <location>
        <begin position="703"/>
        <end position="763"/>
    </location>
</feature>
<dbReference type="Gene3D" id="3.30.2350.20">
    <property type="entry name" value="TruD, catalytic domain"/>
    <property type="match status" value="2"/>
</dbReference>
<evidence type="ECO:0000313" key="3">
    <source>
        <dbReference type="EMBL" id="CAH0728078.1"/>
    </source>
</evidence>
<feature type="compositionally biased region" description="Polar residues" evidence="2">
    <location>
        <begin position="51"/>
        <end position="62"/>
    </location>
</feature>
<feature type="non-terminal residue" evidence="3">
    <location>
        <position position="763"/>
    </location>
</feature>
<dbReference type="Pfam" id="PF01142">
    <property type="entry name" value="TruD"/>
    <property type="match status" value="2"/>
</dbReference>
<evidence type="ECO:0000256" key="1">
    <source>
        <dbReference type="ARBA" id="ARBA00022694"/>
    </source>
</evidence>
<dbReference type="GO" id="GO:0005634">
    <property type="term" value="C:nucleus"/>
    <property type="evidence" value="ECO:0007669"/>
    <property type="project" value="TreeGrafter"/>
</dbReference>
<dbReference type="InterPro" id="IPR042214">
    <property type="entry name" value="TruD_catalytic"/>
</dbReference>
<dbReference type="CDD" id="cd02576">
    <property type="entry name" value="PseudoU_synth_ScPUS7"/>
    <property type="match status" value="1"/>
</dbReference>
<dbReference type="GO" id="GO:0009982">
    <property type="term" value="F:pseudouridine synthase activity"/>
    <property type="evidence" value="ECO:0007669"/>
    <property type="project" value="InterPro"/>
</dbReference>
<dbReference type="InterPro" id="IPR001656">
    <property type="entry name" value="PsdUridine_synth_TruD"/>
</dbReference>
<feature type="compositionally biased region" description="Gly residues" evidence="2">
    <location>
        <begin position="14"/>
        <end position="30"/>
    </location>
</feature>
<reference evidence="3" key="1">
    <citation type="submission" date="2021-12" db="EMBL/GenBank/DDBJ databases">
        <authorList>
            <person name="Martin H S."/>
        </authorList>
    </citation>
    <scope>NUCLEOTIDE SEQUENCE</scope>
</reference>
<evidence type="ECO:0000256" key="2">
    <source>
        <dbReference type="SAM" id="MobiDB-lite"/>
    </source>
</evidence>
<dbReference type="Proteomes" id="UP000838878">
    <property type="component" value="Chromosome 7"/>
</dbReference>
<dbReference type="PANTHER" id="PTHR13326">
    <property type="entry name" value="TRNA PSEUDOURIDINE SYNTHASE D"/>
    <property type="match status" value="1"/>
</dbReference>
<feature type="compositionally biased region" description="Low complexity" evidence="2">
    <location>
        <begin position="1"/>
        <end position="13"/>
    </location>
</feature>
<feature type="compositionally biased region" description="Acidic residues" evidence="2">
    <location>
        <begin position="481"/>
        <end position="498"/>
    </location>
</feature>
<evidence type="ECO:0008006" key="5">
    <source>
        <dbReference type="Google" id="ProtNLM"/>
    </source>
</evidence>
<organism evidence="3 4">
    <name type="scientific">Brenthis ino</name>
    <name type="common">lesser marbled fritillary</name>
    <dbReference type="NCBI Taxonomy" id="405034"/>
    <lineage>
        <taxon>Eukaryota</taxon>
        <taxon>Metazoa</taxon>
        <taxon>Ecdysozoa</taxon>
        <taxon>Arthropoda</taxon>
        <taxon>Hexapoda</taxon>
        <taxon>Insecta</taxon>
        <taxon>Pterygota</taxon>
        <taxon>Neoptera</taxon>
        <taxon>Endopterygota</taxon>
        <taxon>Lepidoptera</taxon>
        <taxon>Glossata</taxon>
        <taxon>Ditrysia</taxon>
        <taxon>Papilionoidea</taxon>
        <taxon>Nymphalidae</taxon>
        <taxon>Heliconiinae</taxon>
        <taxon>Argynnini</taxon>
        <taxon>Brenthis</taxon>
    </lineage>
</organism>
<dbReference type="GO" id="GO:0008033">
    <property type="term" value="P:tRNA processing"/>
    <property type="evidence" value="ECO:0007669"/>
    <property type="project" value="UniProtKB-KW"/>
</dbReference>
<name>A0A8J9VRF3_9NEOP</name>
<dbReference type="EMBL" id="OV170227">
    <property type="protein sequence ID" value="CAH0728078.1"/>
    <property type="molecule type" value="Genomic_DNA"/>
</dbReference>
<evidence type="ECO:0000313" key="4">
    <source>
        <dbReference type="Proteomes" id="UP000838878"/>
    </source>
</evidence>
<feature type="compositionally biased region" description="Basic residues" evidence="2">
    <location>
        <begin position="675"/>
        <end position="685"/>
    </location>
</feature>
<feature type="compositionally biased region" description="Low complexity" evidence="2">
    <location>
        <begin position="686"/>
        <end position="701"/>
    </location>
</feature>
<gene>
    <name evidence="3" type="ORF">BINO364_LOCUS13341</name>
</gene>
<proteinExistence type="predicted"/>
<feature type="compositionally biased region" description="Basic and acidic residues" evidence="2">
    <location>
        <begin position="66"/>
        <end position="75"/>
    </location>
</feature>
<dbReference type="GO" id="GO:0003723">
    <property type="term" value="F:RNA binding"/>
    <property type="evidence" value="ECO:0007669"/>
    <property type="project" value="InterPro"/>
</dbReference>
<dbReference type="SUPFAM" id="SSF55120">
    <property type="entry name" value="Pseudouridine synthase"/>
    <property type="match status" value="1"/>
</dbReference>
<dbReference type="GO" id="GO:0001522">
    <property type="term" value="P:pseudouridine synthesis"/>
    <property type="evidence" value="ECO:0007669"/>
    <property type="project" value="InterPro"/>
</dbReference>
<feature type="region of interest" description="Disordered" evidence="2">
    <location>
        <begin position="481"/>
        <end position="514"/>
    </location>
</feature>
<accession>A0A8J9VRF3</accession>
<feature type="compositionally biased region" description="Low complexity" evidence="2">
    <location>
        <begin position="31"/>
        <end position="40"/>
    </location>
</feature>
<sequence length="763" mass="86784">MNNNWNRNNMRGSYRGGGGRGYGRGRGSGGFWPSRGFRGSNSRFDRGGRSGQNIDRNVSNQWKPRPKPEAPSKRLSEKDIFVTEYVSDHEGFNGIIKSRFSDFQVSEINLKGEVAKLTDLSPPEAAKEDNEVEDDEDLLFKKYNLEILPMETWDKINKLAIAIDSSSLEKVEIDVTGMTKQERTKIHDAVKKAFGESIVGSTVTVDDKKFVTFDKYRKGVRIDNRVKWIWPGEYVHFILYKQNFDTMEAASRIAERLRLTIRPSMLGYSGTKDRRAKTSQWFSLRKVDPRKIAQCNDLRDIKVGNYSFADHPLKLGMLKGNVFRICLRNVTASDECVDNACSLLEKNGFINYYGLQRFGTRVEVPTYEIGRKLLQGKFREAINAILGTAEWRGLRPHAHSPEARLLRVLTPRPNDLLSALDKTCTVGRQLPRNSRLLYLHAYQSLVWNRVASRRLAAGGLPRAPVPGDLVALHDLDDLDDLDDDIDEHSDEEDEENEETDKKETEQKKKEKKIQEEKKKQIAVKVVTQGDIDNNSFTIFDIVLPLPGHSVIYPPNMKDFYESVLAEDGLTLDMKHKYKKYSLAGGYRRVVVAPCGVRWRPARYRDPRADLLLSDLDRLRGAADADAGLVEDGPYKALLLTMSLPTSCYATMALRELLRVDTSCDNQASQNDYHKTDKRIRRRRNNSNRSNKSDSNIKQSDSNIDDRDSNINDHDGNIDDHDSNSDHRDSSYDRSESIEESAGDKRKISDTDEAVDSKKTKQDG</sequence>
<keyword evidence="4" id="KW-1185">Reference proteome</keyword>
<feature type="region of interest" description="Disordered" evidence="2">
    <location>
        <begin position="666"/>
        <end position="763"/>
    </location>
</feature>
<dbReference type="AlphaFoldDB" id="A0A8J9VRF3"/>
<keyword evidence="1" id="KW-0819">tRNA processing</keyword>
<feature type="compositionally biased region" description="Basic and acidic residues" evidence="2">
    <location>
        <begin position="499"/>
        <end position="514"/>
    </location>
</feature>